<keyword evidence="2" id="KW-1185">Reference proteome</keyword>
<protein>
    <submittedName>
        <fullName evidence="1">Uncharacterized protein</fullName>
    </submittedName>
</protein>
<sequence>MSSQTPISPAMYSKLTEREWIGRNVMTLADITTAGGIVYPNGSLAKVTRKFGGLHIEGEKCLCCGVKLLIRQISPSKLSLVDDAPLLPQEGGEA</sequence>
<proteinExistence type="predicted"/>
<gene>
    <name evidence="1" type="ORF">GGQ73_001839</name>
</gene>
<dbReference type="AlphaFoldDB" id="A0A7W6G1Z2"/>
<name>A0A7W6G1Z2_9HYPH</name>
<reference evidence="1 2" key="1">
    <citation type="submission" date="2020-08" db="EMBL/GenBank/DDBJ databases">
        <title>Genomic Encyclopedia of Type Strains, Phase IV (KMG-IV): sequencing the most valuable type-strain genomes for metagenomic binning, comparative biology and taxonomic classification.</title>
        <authorList>
            <person name="Goeker M."/>
        </authorList>
    </citation>
    <scope>NUCLEOTIDE SEQUENCE [LARGE SCALE GENOMIC DNA]</scope>
    <source>
        <strain evidence="1 2">DSM 26438</strain>
    </source>
</reference>
<comment type="caution">
    <text evidence="1">The sequence shown here is derived from an EMBL/GenBank/DDBJ whole genome shotgun (WGS) entry which is preliminary data.</text>
</comment>
<dbReference type="Proteomes" id="UP000565286">
    <property type="component" value="Unassembled WGS sequence"/>
</dbReference>
<dbReference type="EMBL" id="JACIDV010000004">
    <property type="protein sequence ID" value="MBB3945904.1"/>
    <property type="molecule type" value="Genomic_DNA"/>
</dbReference>
<organism evidence="1 2">
    <name type="scientific">Rhizobium skierniewicense</name>
    <dbReference type="NCBI Taxonomy" id="984260"/>
    <lineage>
        <taxon>Bacteria</taxon>
        <taxon>Pseudomonadati</taxon>
        <taxon>Pseudomonadota</taxon>
        <taxon>Alphaproteobacteria</taxon>
        <taxon>Hyphomicrobiales</taxon>
        <taxon>Rhizobiaceae</taxon>
        <taxon>Rhizobium/Agrobacterium group</taxon>
        <taxon>Rhizobium</taxon>
    </lineage>
</organism>
<evidence type="ECO:0000313" key="2">
    <source>
        <dbReference type="Proteomes" id="UP000565286"/>
    </source>
</evidence>
<accession>A0A7W6G1Z2</accession>
<dbReference type="RefSeq" id="WP_183895663.1">
    <property type="nucleotide sequence ID" value="NZ_JACIDV010000004.1"/>
</dbReference>
<evidence type="ECO:0000313" key="1">
    <source>
        <dbReference type="EMBL" id="MBB3945904.1"/>
    </source>
</evidence>